<comment type="similarity">
    <text evidence="1">Belongs to the 3-oxoacid CoA-transferase family.</text>
</comment>
<dbReference type="PANTHER" id="PTHR43293:SF1">
    <property type="entry name" value="ACETATE COA-TRANSFERASE YDIF"/>
    <property type="match status" value="1"/>
</dbReference>
<dbReference type="Gene3D" id="3.40.1080.10">
    <property type="entry name" value="Glutaconate Coenzyme A-transferase"/>
    <property type="match status" value="2"/>
</dbReference>
<dbReference type="EC" id="2.8.3.8" evidence="3"/>
<evidence type="ECO:0000256" key="1">
    <source>
        <dbReference type="ARBA" id="ARBA00007154"/>
    </source>
</evidence>
<reference evidence="3 4" key="1">
    <citation type="journal article" date="2019" name="ISME J.">
        <title>Isolation and characterization of a thermophilic sulfur- and iron-reducing thaumarchaeote from a terrestrial acidic hot spring.</title>
        <authorList>
            <person name="Kato S."/>
            <person name="Itoh T."/>
            <person name="Yuki M."/>
            <person name="Nagamori M."/>
            <person name="Ohnishi M."/>
            <person name="Uematsu K."/>
            <person name="Suzuki K."/>
            <person name="Takashina T."/>
            <person name="Ohkuma M."/>
        </authorList>
    </citation>
    <scope>NUCLEOTIDE SEQUENCE [LARGE SCALE GENOMIC DNA]</scope>
    <source>
        <strain evidence="3 4">NAS-02</strain>
    </source>
</reference>
<dbReference type="RefSeq" id="WP_232085431.1">
    <property type="nucleotide sequence ID" value="NZ_AP018732.1"/>
</dbReference>
<sequence>MRKIVGVEEALAGVDDGSVVAVSGFNNALTPEYLLLKLYEMWEGTGHPRKLFLESDSLPGVRGRGLDLVAGKLLEKDEQDFISGVLMPFFGFAPNLMRLAMGGSIEVYSWSVGVVAYWFREVASGRPGLITKVGLRTFFDPRSEGGCANDLARERRRCRIRVIDLDGDEYLFYSAPKPNVSLIRGTTADGMGNLTMEREGMVGTVLAMAQASKAAPNPGMVVAQVEETVPFGALHPQMIQVPGPLIDRVVVSPPEHHWQGGTIRFDPRVCGAAPFRGAEVPLKLTPEKVVARRVALELVRVAAAVRRPLLINLGVGIPAMVSSVVHEEGLGEVMIPTIESGAWGGIALSDEDFGLSMGPFAIISMPDQFSVYEGGMLDATSLGFMQVDAEGNVNPSVLPDRFTGPGGFPVIAAGSPRIYFAGAFTAGRRDIRVEDGRFVIERDGPIRKFVNHVYKVMFSGATALKNGRDVLYVTERAVLRLTNDGLTLEEYAPGVDIDRDVLGAMEFRPSVSPRVAPMDPRLFREGTMGLREDLAGSGLLD</sequence>
<organism evidence="3 4">
    <name type="scientific">Conexivisphaera calida</name>
    <dbReference type="NCBI Taxonomy" id="1874277"/>
    <lineage>
        <taxon>Archaea</taxon>
        <taxon>Nitrososphaerota</taxon>
        <taxon>Conexivisphaeria</taxon>
        <taxon>Conexivisphaerales</taxon>
        <taxon>Conexivisphaeraceae</taxon>
        <taxon>Conexivisphaera</taxon>
    </lineage>
</organism>
<evidence type="ECO:0000313" key="4">
    <source>
        <dbReference type="Proteomes" id="UP000509448"/>
    </source>
</evidence>
<dbReference type="SUPFAM" id="SSF100950">
    <property type="entry name" value="NagB/RpiA/CoA transferase-like"/>
    <property type="match status" value="2"/>
</dbReference>
<dbReference type="SMART" id="SM00882">
    <property type="entry name" value="CoA_trans"/>
    <property type="match status" value="1"/>
</dbReference>
<dbReference type="InterPro" id="IPR014388">
    <property type="entry name" value="3-oxoacid_CoA-transferase"/>
</dbReference>
<keyword evidence="2 3" id="KW-0808">Transferase</keyword>
<dbReference type="AlphaFoldDB" id="A0A4P2VMS9"/>
<dbReference type="Pfam" id="PF01144">
    <property type="entry name" value="CoA_trans"/>
    <property type="match status" value="1"/>
</dbReference>
<accession>A0A4P2VMS9</accession>
<dbReference type="GeneID" id="55584710"/>
<dbReference type="InterPro" id="IPR037171">
    <property type="entry name" value="NagB/RpiA_transferase-like"/>
</dbReference>
<evidence type="ECO:0000256" key="2">
    <source>
        <dbReference type="ARBA" id="ARBA00022679"/>
    </source>
</evidence>
<protein>
    <submittedName>
        <fullName evidence="3">Acetyl-CoA:acetoacetyl-CoA transferase, alpha subunit</fullName>
        <ecNumber evidence="3">2.8.3.8</ecNumber>
    </submittedName>
</protein>
<keyword evidence="4" id="KW-1185">Reference proteome</keyword>
<proteinExistence type="inferred from homology"/>
<dbReference type="PIRSF" id="PIRSF000858">
    <property type="entry name" value="SCOT-t"/>
    <property type="match status" value="1"/>
</dbReference>
<dbReference type="Proteomes" id="UP000509448">
    <property type="component" value="Chromosome"/>
</dbReference>
<dbReference type="InterPro" id="IPR004165">
    <property type="entry name" value="CoA_trans_fam_I"/>
</dbReference>
<evidence type="ECO:0000313" key="3">
    <source>
        <dbReference type="EMBL" id="BBE42288.1"/>
    </source>
</evidence>
<name>A0A4P2VMS9_9ARCH</name>
<dbReference type="GO" id="GO:0008775">
    <property type="term" value="F:acetate CoA-transferase activity"/>
    <property type="evidence" value="ECO:0007669"/>
    <property type="project" value="UniProtKB-EC"/>
</dbReference>
<dbReference type="KEGG" id="ccai:NAS2_0899"/>
<dbReference type="EMBL" id="AP018732">
    <property type="protein sequence ID" value="BBE42288.1"/>
    <property type="molecule type" value="Genomic_DNA"/>
</dbReference>
<gene>
    <name evidence="3" type="ORF">NAS2_0899</name>
</gene>
<dbReference type="PANTHER" id="PTHR43293">
    <property type="entry name" value="ACETATE COA-TRANSFERASE YDIF"/>
    <property type="match status" value="1"/>
</dbReference>
<dbReference type="GO" id="GO:0046952">
    <property type="term" value="P:ketone body catabolic process"/>
    <property type="evidence" value="ECO:0007669"/>
    <property type="project" value="InterPro"/>
</dbReference>